<evidence type="ECO:0000313" key="1">
    <source>
        <dbReference type="EMBL" id="RDW27376.1"/>
    </source>
</evidence>
<evidence type="ECO:0000313" key="2">
    <source>
        <dbReference type="Proteomes" id="UP000256601"/>
    </source>
</evidence>
<accession>A0A371CAQ0</accession>
<dbReference type="AlphaFoldDB" id="A0A371CAQ0"/>
<protein>
    <submittedName>
        <fullName evidence="1">Uncharacterized protein</fullName>
    </submittedName>
</protein>
<name>A0A371CAQ0_YARLL</name>
<gene>
    <name evidence="1" type="ORF">B0I71DRAFT_163595</name>
</gene>
<sequence length="127" mass="14502">MTAVIVVVLSYTYFTYGLLMDPTLDKQSPWGNWDRYYCFQTLFLGKSSQIQTGNLLSTHVVPVPEAGSDTLTRFPVHLAYSTVLQKSLFLLLVAQRYSAVRYVVQFSKERSKNTTIRIFHLSRLAAD</sequence>
<proteinExistence type="predicted"/>
<organism evidence="1 2">
    <name type="scientific">Yarrowia lipolytica</name>
    <name type="common">Candida lipolytica</name>
    <dbReference type="NCBI Taxonomy" id="4952"/>
    <lineage>
        <taxon>Eukaryota</taxon>
        <taxon>Fungi</taxon>
        <taxon>Dikarya</taxon>
        <taxon>Ascomycota</taxon>
        <taxon>Saccharomycotina</taxon>
        <taxon>Dipodascomycetes</taxon>
        <taxon>Dipodascales</taxon>
        <taxon>Dipodascales incertae sedis</taxon>
        <taxon>Yarrowia</taxon>
    </lineage>
</organism>
<dbReference type="Proteomes" id="UP000256601">
    <property type="component" value="Unassembled WGS sequence"/>
</dbReference>
<dbReference type="EMBL" id="KZ858964">
    <property type="protein sequence ID" value="RDW27376.1"/>
    <property type="molecule type" value="Genomic_DNA"/>
</dbReference>
<reference evidence="1 2" key="1">
    <citation type="submission" date="2018-07" db="EMBL/GenBank/DDBJ databases">
        <title>Draft Genome Assemblies for Five Robust Yarrowia lipolytica Strains Exhibiting High Lipid Production and Pentose Sugar Utilization and Sugar Alcohol Secretion from Undetoxified Lignocellulosic Biomass Hydrolysates.</title>
        <authorList>
            <consortium name="DOE Joint Genome Institute"/>
            <person name="Walker C."/>
            <person name="Ryu S."/>
            <person name="Na H."/>
            <person name="Zane M."/>
            <person name="LaButti K."/>
            <person name="Lipzen A."/>
            <person name="Haridas S."/>
            <person name="Barry K."/>
            <person name="Grigoriev I.V."/>
            <person name="Quarterman J."/>
            <person name="Slininger P."/>
            <person name="Dien B."/>
            <person name="Trinh C.T."/>
        </authorList>
    </citation>
    <scope>NUCLEOTIDE SEQUENCE [LARGE SCALE GENOMIC DNA]</scope>
    <source>
        <strain evidence="1 2">YB392</strain>
    </source>
</reference>